<evidence type="ECO:0000313" key="7">
    <source>
        <dbReference type="EMBL" id="GEP41574.1"/>
    </source>
</evidence>
<dbReference type="Pfam" id="PF07690">
    <property type="entry name" value="MFS_1"/>
    <property type="match status" value="1"/>
</dbReference>
<comment type="subcellular location">
    <subcellularLocation>
        <location evidence="1">Membrane</location>
        <topology evidence="1">Multi-pass membrane protein</topology>
    </subcellularLocation>
</comment>
<feature type="transmembrane region" description="Helical" evidence="5">
    <location>
        <begin position="381"/>
        <end position="401"/>
    </location>
</feature>
<dbReference type="Proteomes" id="UP000321577">
    <property type="component" value="Unassembled WGS sequence"/>
</dbReference>
<feature type="transmembrane region" description="Helical" evidence="5">
    <location>
        <begin position="317"/>
        <end position="338"/>
    </location>
</feature>
<dbReference type="OrthoDB" id="9773404at2"/>
<dbReference type="PANTHER" id="PTHR11662">
    <property type="entry name" value="SOLUTE CARRIER FAMILY 17"/>
    <property type="match status" value="1"/>
</dbReference>
<evidence type="ECO:0000256" key="5">
    <source>
        <dbReference type="SAM" id="Phobius"/>
    </source>
</evidence>
<evidence type="ECO:0000256" key="1">
    <source>
        <dbReference type="ARBA" id="ARBA00004141"/>
    </source>
</evidence>
<dbReference type="GO" id="GO:0022857">
    <property type="term" value="F:transmembrane transporter activity"/>
    <property type="evidence" value="ECO:0007669"/>
    <property type="project" value="InterPro"/>
</dbReference>
<dbReference type="InterPro" id="IPR020846">
    <property type="entry name" value="MFS_dom"/>
</dbReference>
<dbReference type="RefSeq" id="WP_146849034.1">
    <property type="nucleotide sequence ID" value="NZ_BKAG01000004.1"/>
</dbReference>
<gene>
    <name evidence="7" type="ORF">BGE01nite_08650</name>
</gene>
<keyword evidence="4 5" id="KW-0472">Membrane</keyword>
<dbReference type="EMBL" id="BKAG01000004">
    <property type="protein sequence ID" value="GEP41574.1"/>
    <property type="molecule type" value="Genomic_DNA"/>
</dbReference>
<feature type="transmembrane region" description="Helical" evidence="5">
    <location>
        <begin position="292"/>
        <end position="311"/>
    </location>
</feature>
<organism evidence="7 8">
    <name type="scientific">Brevifollis gellanilyticus</name>
    <dbReference type="NCBI Taxonomy" id="748831"/>
    <lineage>
        <taxon>Bacteria</taxon>
        <taxon>Pseudomonadati</taxon>
        <taxon>Verrucomicrobiota</taxon>
        <taxon>Verrucomicrobiia</taxon>
        <taxon>Verrucomicrobiales</taxon>
        <taxon>Verrucomicrobiaceae</taxon>
    </lineage>
</organism>
<keyword evidence="8" id="KW-1185">Reference proteome</keyword>
<proteinExistence type="predicted"/>
<feature type="transmembrane region" description="Helical" evidence="5">
    <location>
        <begin position="350"/>
        <end position="369"/>
    </location>
</feature>
<name>A0A512M497_9BACT</name>
<evidence type="ECO:0000313" key="8">
    <source>
        <dbReference type="Proteomes" id="UP000321577"/>
    </source>
</evidence>
<feature type="domain" description="Major facilitator superfamily (MFS) profile" evidence="6">
    <location>
        <begin position="13"/>
        <end position="405"/>
    </location>
</feature>
<dbReference type="AlphaFoldDB" id="A0A512M497"/>
<dbReference type="PANTHER" id="PTHR11662:SF399">
    <property type="entry name" value="FI19708P1-RELATED"/>
    <property type="match status" value="1"/>
</dbReference>
<reference evidence="7 8" key="1">
    <citation type="submission" date="2019-07" db="EMBL/GenBank/DDBJ databases">
        <title>Whole genome shotgun sequence of Brevifollis gellanilyticus NBRC 108608.</title>
        <authorList>
            <person name="Hosoyama A."/>
            <person name="Uohara A."/>
            <person name="Ohji S."/>
            <person name="Ichikawa N."/>
        </authorList>
    </citation>
    <scope>NUCLEOTIDE SEQUENCE [LARGE SCALE GENOMIC DNA]</scope>
    <source>
        <strain evidence="7 8">NBRC 108608</strain>
    </source>
</reference>
<evidence type="ECO:0000256" key="3">
    <source>
        <dbReference type="ARBA" id="ARBA00022989"/>
    </source>
</evidence>
<feature type="transmembrane region" description="Helical" evidence="5">
    <location>
        <begin position="209"/>
        <end position="235"/>
    </location>
</feature>
<dbReference type="GO" id="GO:0016020">
    <property type="term" value="C:membrane"/>
    <property type="evidence" value="ECO:0007669"/>
    <property type="project" value="UniProtKB-SubCell"/>
</dbReference>
<evidence type="ECO:0000256" key="4">
    <source>
        <dbReference type="ARBA" id="ARBA00023136"/>
    </source>
</evidence>
<comment type="caution">
    <text evidence="7">The sequence shown here is derived from an EMBL/GenBank/DDBJ whole genome shotgun (WGS) entry which is preliminary data.</text>
</comment>
<evidence type="ECO:0000256" key="2">
    <source>
        <dbReference type="ARBA" id="ARBA00022692"/>
    </source>
</evidence>
<dbReference type="PROSITE" id="PS50850">
    <property type="entry name" value="MFS"/>
    <property type="match status" value="1"/>
</dbReference>
<dbReference type="InterPro" id="IPR050382">
    <property type="entry name" value="MFS_Na/Anion_cotransporter"/>
</dbReference>
<accession>A0A512M497</accession>
<evidence type="ECO:0000259" key="6">
    <source>
        <dbReference type="PROSITE" id="PS50850"/>
    </source>
</evidence>
<keyword evidence="3 5" id="KW-1133">Transmembrane helix</keyword>
<dbReference type="SUPFAM" id="SSF103473">
    <property type="entry name" value="MFS general substrate transporter"/>
    <property type="match status" value="1"/>
</dbReference>
<dbReference type="Gene3D" id="1.20.1250.20">
    <property type="entry name" value="MFS general substrate transporter like domains"/>
    <property type="match status" value="2"/>
</dbReference>
<sequence length="408" mass="45407">MASTRSSSWKWWITGLLLLATTINYMDRVTLANASVRVTKEFGLTEQNYGSLELWFGWAFAAGSLVFGFLADRLRIYWLYPCVLAGWSVMGMISGWTKDYEQLLVCRTLLGFFEAGHWPCALKTTFAVLNEKDRTMGNSVLQSGASVGAIITPQVMKMLMTEELGSWRSAFVVVGVFGLAWVAVWLIMMRGSGLDDAPRQAQDTLKAPLCDILLSRSFWALALLITGTQTVWHIYRVWMMKFLQTGRGYTEAAALDFQSAYYISTDVGCFMAGVVSLWLVRKKSFSAHDSRRWVYAGACLLTSLSVLIPALEKGQALLGVLLIIGAGALALFPCYYSFVQELSAHHVGRLTGLLSMWVWAVTSPLHKLFGWIADTTHSYDQGLVIAGLAPWIGVIAMKWLWVRKAPES</sequence>
<feature type="transmembrane region" description="Helical" evidence="5">
    <location>
        <begin position="78"/>
        <end position="97"/>
    </location>
</feature>
<dbReference type="InterPro" id="IPR036259">
    <property type="entry name" value="MFS_trans_sf"/>
</dbReference>
<feature type="transmembrane region" description="Helical" evidence="5">
    <location>
        <begin position="54"/>
        <end position="71"/>
    </location>
</feature>
<protein>
    <submittedName>
        <fullName evidence="7">Hexuronate transporter</fullName>
    </submittedName>
</protein>
<feature type="transmembrane region" description="Helical" evidence="5">
    <location>
        <begin position="260"/>
        <end position="280"/>
    </location>
</feature>
<keyword evidence="2 5" id="KW-0812">Transmembrane</keyword>
<feature type="transmembrane region" description="Helical" evidence="5">
    <location>
        <begin position="167"/>
        <end position="188"/>
    </location>
</feature>
<dbReference type="InterPro" id="IPR011701">
    <property type="entry name" value="MFS"/>
</dbReference>